<dbReference type="AlphaFoldDB" id="A0A5C7SNU6"/>
<comment type="function">
    <text evidence="2">Hydrolyzes RNA 2',3'-cyclic phosphodiester to an RNA 2'-phosphomonoester.</text>
</comment>
<comment type="caution">
    <text evidence="4">The sequence shown here is derived from an EMBL/GenBank/DDBJ whole genome shotgun (WGS) entry which is preliminary data.</text>
</comment>
<sequence>MAEAAADAGRAPNLRLFFALWPDAATRAGLHARARALHSECGGRAMRRDTIHLTLAFLGETPVRQVERLRAVAAGVQGEGFALDLDRVGSWHRNRILWTGPSMVPPALAALAQDLEGRLRADGCALEARAFSPHVTLVRNAHAAPREAQLAPLRWTVGSFVLVASERSAAGAHYRTIGRWPLKRRG</sequence>
<dbReference type="InterPro" id="IPR014051">
    <property type="entry name" value="Phosphoesterase_HXTX"/>
</dbReference>
<evidence type="ECO:0000313" key="5">
    <source>
        <dbReference type="Proteomes" id="UP000321192"/>
    </source>
</evidence>
<gene>
    <name evidence="4" type="primary">thpR</name>
    <name evidence="4" type="ORF">E6Q80_09630</name>
</gene>
<dbReference type="Proteomes" id="UP000321192">
    <property type="component" value="Unassembled WGS sequence"/>
</dbReference>
<organism evidence="4 5">
    <name type="scientific">Thauera aminoaromatica</name>
    <dbReference type="NCBI Taxonomy" id="164330"/>
    <lineage>
        <taxon>Bacteria</taxon>
        <taxon>Pseudomonadati</taxon>
        <taxon>Pseudomonadota</taxon>
        <taxon>Betaproteobacteria</taxon>
        <taxon>Rhodocyclales</taxon>
        <taxon>Zoogloeaceae</taxon>
        <taxon>Thauera</taxon>
    </lineage>
</organism>
<dbReference type="NCBIfam" id="TIGR02258">
    <property type="entry name" value="2_5_ligase"/>
    <property type="match status" value="1"/>
</dbReference>
<dbReference type="Gene3D" id="3.90.1140.10">
    <property type="entry name" value="Cyclic phosphodiesterase"/>
    <property type="match status" value="1"/>
</dbReference>
<reference evidence="4 5" key="1">
    <citation type="submission" date="2018-09" db="EMBL/GenBank/DDBJ databases">
        <title>Metagenome Assembled Genomes from an Advanced Water Purification Facility.</title>
        <authorList>
            <person name="Stamps B.W."/>
            <person name="Spear J.R."/>
        </authorList>
    </citation>
    <scope>NUCLEOTIDE SEQUENCE [LARGE SCALE GENOMIC DNA]</scope>
    <source>
        <strain evidence="4">Bin_27_1</strain>
    </source>
</reference>
<feature type="short sequence motif" description="HXTX 1" evidence="2">
    <location>
        <begin position="52"/>
        <end position="55"/>
    </location>
</feature>
<accession>A0A5C7SNU6</accession>
<dbReference type="EMBL" id="SSFD01000143">
    <property type="protein sequence ID" value="TXH85484.1"/>
    <property type="molecule type" value="Genomic_DNA"/>
</dbReference>
<evidence type="ECO:0000256" key="2">
    <source>
        <dbReference type="HAMAP-Rule" id="MF_01940"/>
    </source>
</evidence>
<dbReference type="Pfam" id="PF02834">
    <property type="entry name" value="LigT_PEase"/>
    <property type="match status" value="2"/>
</dbReference>
<evidence type="ECO:0000259" key="3">
    <source>
        <dbReference type="Pfam" id="PF02834"/>
    </source>
</evidence>
<feature type="active site" description="Proton donor" evidence="2">
    <location>
        <position position="52"/>
    </location>
</feature>
<evidence type="ECO:0000313" key="4">
    <source>
        <dbReference type="EMBL" id="TXH85484.1"/>
    </source>
</evidence>
<dbReference type="EC" id="3.1.4.58" evidence="2"/>
<dbReference type="RefSeq" id="WP_004302100.1">
    <property type="nucleotide sequence ID" value="NZ_JAKLLK010000015.1"/>
</dbReference>
<feature type="domain" description="Phosphoesterase HXTX" evidence="3">
    <location>
        <begin position="101"/>
        <end position="169"/>
    </location>
</feature>
<comment type="similarity">
    <text evidence="2">Belongs to the 2H phosphoesterase superfamily. ThpR family.</text>
</comment>
<protein>
    <recommendedName>
        <fullName evidence="2">RNA 2',3'-cyclic phosphodiesterase</fullName>
        <shortName evidence="2">RNA 2',3'-CPDase</shortName>
        <ecNumber evidence="2">3.1.4.58</ecNumber>
    </recommendedName>
</protein>
<name>A0A5C7SNU6_THASP</name>
<dbReference type="GO" id="GO:0008664">
    <property type="term" value="F:RNA 2',3'-cyclic 3'-phosphodiesterase activity"/>
    <property type="evidence" value="ECO:0007669"/>
    <property type="project" value="UniProtKB-EC"/>
</dbReference>
<dbReference type="InterPro" id="IPR004175">
    <property type="entry name" value="RNA_CPDase"/>
</dbReference>
<evidence type="ECO:0000256" key="1">
    <source>
        <dbReference type="ARBA" id="ARBA00022801"/>
    </source>
</evidence>
<dbReference type="PANTHER" id="PTHR35561:SF1">
    <property type="entry name" value="RNA 2',3'-CYCLIC PHOSPHODIESTERASE"/>
    <property type="match status" value="1"/>
</dbReference>
<dbReference type="PANTHER" id="PTHR35561">
    <property type="entry name" value="RNA 2',3'-CYCLIC PHOSPHODIESTERASE"/>
    <property type="match status" value="1"/>
</dbReference>
<dbReference type="HAMAP" id="MF_01940">
    <property type="entry name" value="RNA_CPDase"/>
    <property type="match status" value="1"/>
</dbReference>
<dbReference type="InterPro" id="IPR009097">
    <property type="entry name" value="Cyclic_Pdiesterase"/>
</dbReference>
<feature type="short sequence motif" description="HXTX 2" evidence="2">
    <location>
        <begin position="134"/>
        <end position="137"/>
    </location>
</feature>
<dbReference type="GO" id="GO:0004113">
    <property type="term" value="F:2',3'-cyclic-nucleotide 3'-phosphodiesterase activity"/>
    <property type="evidence" value="ECO:0007669"/>
    <property type="project" value="InterPro"/>
</dbReference>
<feature type="domain" description="Phosphoesterase HXTX" evidence="3">
    <location>
        <begin position="25"/>
        <end position="98"/>
    </location>
</feature>
<dbReference type="SUPFAM" id="SSF55144">
    <property type="entry name" value="LigT-like"/>
    <property type="match status" value="1"/>
</dbReference>
<feature type="active site" description="Proton acceptor" evidence="2">
    <location>
        <position position="134"/>
    </location>
</feature>
<keyword evidence="1 2" id="KW-0378">Hydrolase</keyword>
<proteinExistence type="inferred from homology"/>
<comment type="catalytic activity">
    <reaction evidence="2">
        <text>a 3'-end 2',3'-cyclophospho-ribonucleotide-RNA + H2O = a 3'-end 2'-phospho-ribonucleotide-RNA + H(+)</text>
        <dbReference type="Rhea" id="RHEA:11828"/>
        <dbReference type="Rhea" id="RHEA-COMP:10464"/>
        <dbReference type="Rhea" id="RHEA-COMP:17353"/>
        <dbReference type="ChEBI" id="CHEBI:15377"/>
        <dbReference type="ChEBI" id="CHEBI:15378"/>
        <dbReference type="ChEBI" id="CHEBI:83064"/>
        <dbReference type="ChEBI" id="CHEBI:173113"/>
        <dbReference type="EC" id="3.1.4.58"/>
    </reaction>
</comment>